<dbReference type="AlphaFoldDB" id="A0A9P4HN69"/>
<sequence length="414" mass="46533">MTDKDPHLPSRGHSPVFEPDTTQLDEQEQQSYDGNEAPQLHTPNMTTQLLPAPGLDFSKSVLHKRKVDDVSDMEDDDMFDDDAMPQKHDPNSEPPPELPIFHPAVKELESIASGTVMCCTVSNIKRKEELTKTFTRSRDSLRRTVQNIIDGFQVDEFHQVYDTVVKNEQSGLIRAAKSARNGLLRSLLAIPQLFVIMTALYQHWNEDLLKIVAKDLDPVFLKIVSKTCDQLATDVAQAVNEAVGRLNETLKIDPAAKLSRAIEAFSEIHLRATTEDEAHYFTVARKKVYEAAMNPTRIRGKRVHDCRSDALTRGITAHGQDGVFLKIAQGARRDFETAFAARVETLIDQLDKVFGRIEFDVNQVCSTKEDDSDEAREFRAGLLAMVPAAREVLEYDVYRLLETCKQPRGSAIQG</sequence>
<dbReference type="Proteomes" id="UP000799777">
    <property type="component" value="Unassembled WGS sequence"/>
</dbReference>
<evidence type="ECO:0000313" key="3">
    <source>
        <dbReference type="Proteomes" id="UP000799777"/>
    </source>
</evidence>
<evidence type="ECO:0000313" key="2">
    <source>
        <dbReference type="EMBL" id="KAF2036590.1"/>
    </source>
</evidence>
<comment type="caution">
    <text evidence="2">The sequence shown here is derived from an EMBL/GenBank/DDBJ whole genome shotgun (WGS) entry which is preliminary data.</text>
</comment>
<accession>A0A9P4HN69</accession>
<protein>
    <submittedName>
        <fullName evidence="2">Uncharacterized protein</fullName>
    </submittedName>
</protein>
<proteinExistence type="predicted"/>
<feature type="region of interest" description="Disordered" evidence="1">
    <location>
        <begin position="66"/>
        <end position="96"/>
    </location>
</feature>
<feature type="compositionally biased region" description="Acidic residues" evidence="1">
    <location>
        <begin position="70"/>
        <end position="83"/>
    </location>
</feature>
<keyword evidence="3" id="KW-1185">Reference proteome</keyword>
<organism evidence="2 3">
    <name type="scientific">Setomelanomma holmii</name>
    <dbReference type="NCBI Taxonomy" id="210430"/>
    <lineage>
        <taxon>Eukaryota</taxon>
        <taxon>Fungi</taxon>
        <taxon>Dikarya</taxon>
        <taxon>Ascomycota</taxon>
        <taxon>Pezizomycotina</taxon>
        <taxon>Dothideomycetes</taxon>
        <taxon>Pleosporomycetidae</taxon>
        <taxon>Pleosporales</taxon>
        <taxon>Pleosporineae</taxon>
        <taxon>Phaeosphaeriaceae</taxon>
        <taxon>Setomelanomma</taxon>
    </lineage>
</organism>
<evidence type="ECO:0000256" key="1">
    <source>
        <dbReference type="SAM" id="MobiDB-lite"/>
    </source>
</evidence>
<feature type="region of interest" description="Disordered" evidence="1">
    <location>
        <begin position="1"/>
        <end position="53"/>
    </location>
</feature>
<reference evidence="2" key="1">
    <citation type="journal article" date="2020" name="Stud. Mycol.">
        <title>101 Dothideomycetes genomes: a test case for predicting lifestyles and emergence of pathogens.</title>
        <authorList>
            <person name="Haridas S."/>
            <person name="Albert R."/>
            <person name="Binder M."/>
            <person name="Bloem J."/>
            <person name="Labutti K."/>
            <person name="Salamov A."/>
            <person name="Andreopoulos B."/>
            <person name="Baker S."/>
            <person name="Barry K."/>
            <person name="Bills G."/>
            <person name="Bluhm B."/>
            <person name="Cannon C."/>
            <person name="Castanera R."/>
            <person name="Culley D."/>
            <person name="Daum C."/>
            <person name="Ezra D."/>
            <person name="Gonzalez J."/>
            <person name="Henrissat B."/>
            <person name="Kuo A."/>
            <person name="Liang C."/>
            <person name="Lipzen A."/>
            <person name="Lutzoni F."/>
            <person name="Magnuson J."/>
            <person name="Mondo S."/>
            <person name="Nolan M."/>
            <person name="Ohm R."/>
            <person name="Pangilinan J."/>
            <person name="Park H.-J."/>
            <person name="Ramirez L."/>
            <person name="Alfaro M."/>
            <person name="Sun H."/>
            <person name="Tritt A."/>
            <person name="Yoshinaga Y."/>
            <person name="Zwiers L.-H."/>
            <person name="Turgeon B."/>
            <person name="Goodwin S."/>
            <person name="Spatafora J."/>
            <person name="Crous P."/>
            <person name="Grigoriev I."/>
        </authorList>
    </citation>
    <scope>NUCLEOTIDE SEQUENCE</scope>
    <source>
        <strain evidence="2">CBS 110217</strain>
    </source>
</reference>
<gene>
    <name evidence="2" type="ORF">EK21DRAFT_83544</name>
</gene>
<name>A0A9P4HN69_9PLEO</name>
<dbReference type="EMBL" id="ML978154">
    <property type="protein sequence ID" value="KAF2036590.1"/>
    <property type="molecule type" value="Genomic_DNA"/>
</dbReference>
<dbReference type="OrthoDB" id="5427350at2759"/>